<evidence type="ECO:0000256" key="1">
    <source>
        <dbReference type="SAM" id="MobiDB-lite"/>
    </source>
</evidence>
<organism evidence="2">
    <name type="scientific">marine metagenome</name>
    <dbReference type="NCBI Taxonomy" id="408172"/>
    <lineage>
        <taxon>unclassified sequences</taxon>
        <taxon>metagenomes</taxon>
        <taxon>ecological metagenomes</taxon>
    </lineage>
</organism>
<reference evidence="2" key="1">
    <citation type="submission" date="2018-05" db="EMBL/GenBank/DDBJ databases">
        <authorList>
            <person name="Lanie J.A."/>
            <person name="Ng W.-L."/>
            <person name="Kazmierczak K.M."/>
            <person name="Andrzejewski T.M."/>
            <person name="Davidsen T.M."/>
            <person name="Wayne K.J."/>
            <person name="Tettelin H."/>
            <person name="Glass J.I."/>
            <person name="Rusch D."/>
            <person name="Podicherti R."/>
            <person name="Tsui H.-C.T."/>
            <person name="Winkler M.E."/>
        </authorList>
    </citation>
    <scope>NUCLEOTIDE SEQUENCE</scope>
</reference>
<dbReference type="Gene3D" id="1.25.10.10">
    <property type="entry name" value="Leucine-rich Repeat Variant"/>
    <property type="match status" value="1"/>
</dbReference>
<feature type="compositionally biased region" description="Pro residues" evidence="1">
    <location>
        <begin position="1"/>
        <end position="15"/>
    </location>
</feature>
<name>A0A382BIB1_9ZZZZ</name>
<gene>
    <name evidence="2" type="ORF">METZ01_LOCUS165876</name>
</gene>
<accession>A0A382BIB1</accession>
<sequence>MPDDPTPTTPVPERPPFTTEDAQRYRDRLSGPLRGRGETGERSSILRTLAEHPEPLARVIAAERSDSSVQLRTLASDRHRTVRLAVAFNESAPRTALEVLAEDRTRP</sequence>
<evidence type="ECO:0008006" key="3">
    <source>
        <dbReference type="Google" id="ProtNLM"/>
    </source>
</evidence>
<dbReference type="EMBL" id="UINC01029758">
    <property type="protein sequence ID" value="SVB13022.1"/>
    <property type="molecule type" value="Genomic_DNA"/>
</dbReference>
<protein>
    <recommendedName>
        <fullName evidence="3">Leucine rich repeat variant</fullName>
    </recommendedName>
</protein>
<evidence type="ECO:0000313" key="2">
    <source>
        <dbReference type="EMBL" id="SVB13022.1"/>
    </source>
</evidence>
<feature type="compositionally biased region" description="Basic and acidic residues" evidence="1">
    <location>
        <begin position="21"/>
        <end position="41"/>
    </location>
</feature>
<feature type="non-terminal residue" evidence="2">
    <location>
        <position position="107"/>
    </location>
</feature>
<proteinExistence type="predicted"/>
<dbReference type="AlphaFoldDB" id="A0A382BIB1"/>
<feature type="region of interest" description="Disordered" evidence="1">
    <location>
        <begin position="1"/>
        <end position="44"/>
    </location>
</feature>
<dbReference type="InterPro" id="IPR011989">
    <property type="entry name" value="ARM-like"/>
</dbReference>